<dbReference type="InterPro" id="IPR029035">
    <property type="entry name" value="DHS-like_NAD/FAD-binding_dom"/>
</dbReference>
<dbReference type="PROSITE" id="PS00696">
    <property type="entry name" value="ETF_ALPHA"/>
    <property type="match status" value="1"/>
</dbReference>
<evidence type="ECO:0000313" key="11">
    <source>
        <dbReference type="EMBL" id="RFM25067.1"/>
    </source>
</evidence>
<dbReference type="PIRSF" id="PIRSF000089">
    <property type="entry name" value="Electra_flavoP_a"/>
    <property type="match status" value="1"/>
</dbReference>
<comment type="caution">
    <text evidence="11">The sequence shown here is derived from an EMBL/GenBank/DDBJ whole genome shotgun (WGS) entry which is preliminary data.</text>
</comment>
<dbReference type="InterPro" id="IPR014729">
    <property type="entry name" value="Rossmann-like_a/b/a_fold"/>
</dbReference>
<dbReference type="Proteomes" id="UP000266389">
    <property type="component" value="Unassembled WGS sequence"/>
</dbReference>
<dbReference type="InterPro" id="IPR001308">
    <property type="entry name" value="ETF_a/FixB"/>
</dbReference>
<feature type="binding site" evidence="9">
    <location>
        <begin position="238"/>
        <end position="239"/>
    </location>
    <ligand>
        <name>FAD</name>
        <dbReference type="ChEBI" id="CHEBI:57692"/>
    </ligand>
</feature>
<keyword evidence="4 9" id="KW-0274">FAD</keyword>
<feature type="binding site" evidence="9">
    <location>
        <begin position="269"/>
        <end position="276"/>
    </location>
    <ligand>
        <name>FAD</name>
        <dbReference type="ChEBI" id="CHEBI:57692"/>
    </ligand>
</feature>
<dbReference type="PANTHER" id="PTHR43153">
    <property type="entry name" value="ELECTRON TRANSFER FLAVOPROTEIN ALPHA"/>
    <property type="match status" value="1"/>
</dbReference>
<dbReference type="Gene3D" id="3.40.50.620">
    <property type="entry name" value="HUPs"/>
    <property type="match status" value="1"/>
</dbReference>
<dbReference type="Gene3D" id="3.40.50.1220">
    <property type="entry name" value="TPP-binding domain"/>
    <property type="match status" value="1"/>
</dbReference>
<dbReference type="CDD" id="cd01715">
    <property type="entry name" value="ETF_alpha"/>
    <property type="match status" value="1"/>
</dbReference>
<reference evidence="11 12" key="1">
    <citation type="journal article" date="2011" name="ISME J.">
        <title>Community ecology of hot spring cyanobacterial mats: predominant populations and their functional potential.</title>
        <authorList>
            <person name="Klatt C.G."/>
            <person name="Wood J.M."/>
            <person name="Rusch D.B."/>
            <person name="Bateson M.M."/>
            <person name="Hamamura N."/>
            <person name="Heidelberg J.F."/>
            <person name="Grossman A.R."/>
            <person name="Bhaya D."/>
            <person name="Cohan F.M."/>
            <person name="Kuhl M."/>
            <person name="Bryant D.A."/>
            <person name="Ward D.M."/>
        </authorList>
    </citation>
    <scope>NUCLEOTIDE SEQUENCE [LARGE SCALE GENOMIC DNA]</scope>
    <source>
        <strain evidence="11">OS</strain>
    </source>
</reference>
<organism evidence="11 12">
    <name type="scientific">Candidatus Thermochlorobacter aerophilus</name>
    <dbReference type="NCBI Taxonomy" id="1868324"/>
    <lineage>
        <taxon>Bacteria</taxon>
        <taxon>Pseudomonadati</taxon>
        <taxon>Chlorobiota</taxon>
        <taxon>Chlorobiia</taxon>
        <taxon>Chlorobiales</taxon>
        <taxon>Candidatus Thermochlorobacteriaceae</taxon>
        <taxon>Candidatus Thermochlorobacter</taxon>
    </lineage>
</organism>
<evidence type="ECO:0000313" key="12">
    <source>
        <dbReference type="Proteomes" id="UP000266389"/>
    </source>
</evidence>
<dbReference type="FunFam" id="3.40.50.1220:FF:000001">
    <property type="entry name" value="Electron transfer flavoprotein, alpha subunit"/>
    <property type="match status" value="1"/>
</dbReference>
<dbReference type="InterPro" id="IPR014730">
    <property type="entry name" value="ETF_a/b_N"/>
</dbReference>
<evidence type="ECO:0000256" key="2">
    <source>
        <dbReference type="ARBA" id="ARBA00022448"/>
    </source>
</evidence>
<evidence type="ECO:0000259" key="10">
    <source>
        <dbReference type="SMART" id="SM00893"/>
    </source>
</evidence>
<dbReference type="GO" id="GO:0009055">
    <property type="term" value="F:electron transfer activity"/>
    <property type="evidence" value="ECO:0007669"/>
    <property type="project" value="InterPro"/>
</dbReference>
<feature type="binding site" evidence="9">
    <location>
        <position position="208"/>
    </location>
    <ligand>
        <name>FAD</name>
        <dbReference type="ChEBI" id="CHEBI:57692"/>
    </ligand>
</feature>
<keyword evidence="3" id="KW-0285">Flavoprotein</keyword>
<keyword evidence="5" id="KW-0249">Electron transport</keyword>
<evidence type="ECO:0000256" key="7">
    <source>
        <dbReference type="ARBA" id="ARBA00068674"/>
    </source>
</evidence>
<evidence type="ECO:0000256" key="8">
    <source>
        <dbReference type="ARBA" id="ARBA00079299"/>
    </source>
</evidence>
<accession>A0A395M2R4</accession>
<feature type="binding site" evidence="9">
    <location>
        <position position="290"/>
    </location>
    <ligand>
        <name>FAD</name>
        <dbReference type="ChEBI" id="CHEBI:57692"/>
    </ligand>
</feature>
<dbReference type="Pfam" id="PF00766">
    <property type="entry name" value="ETF_alpha"/>
    <property type="match status" value="1"/>
</dbReference>
<dbReference type="GO" id="GO:0050660">
    <property type="term" value="F:flavin adenine dinucleotide binding"/>
    <property type="evidence" value="ECO:0007669"/>
    <property type="project" value="InterPro"/>
</dbReference>
<keyword evidence="2" id="KW-0813">Transport</keyword>
<dbReference type="Pfam" id="PF01012">
    <property type="entry name" value="ETF"/>
    <property type="match status" value="1"/>
</dbReference>
<evidence type="ECO:0000256" key="1">
    <source>
        <dbReference type="ARBA" id="ARBA00005817"/>
    </source>
</evidence>
<dbReference type="SUPFAM" id="SSF52467">
    <property type="entry name" value="DHS-like NAD/FAD-binding domain"/>
    <property type="match status" value="1"/>
</dbReference>
<gene>
    <name evidence="11" type="ORF">D0433_02490</name>
</gene>
<feature type="binding site" evidence="9">
    <location>
        <begin position="252"/>
        <end position="256"/>
    </location>
    <ligand>
        <name>FAD</name>
        <dbReference type="ChEBI" id="CHEBI:57692"/>
    </ligand>
</feature>
<evidence type="ECO:0000256" key="3">
    <source>
        <dbReference type="ARBA" id="ARBA00022630"/>
    </source>
</evidence>
<feature type="domain" description="Electron transfer flavoprotein alpha/beta-subunit N-terminal" evidence="10">
    <location>
        <begin position="4"/>
        <end position="185"/>
    </location>
</feature>
<dbReference type="InterPro" id="IPR033947">
    <property type="entry name" value="ETF_alpha_N"/>
</dbReference>
<dbReference type="InterPro" id="IPR014731">
    <property type="entry name" value="ETF_asu_C"/>
</dbReference>
<dbReference type="SMART" id="SM00893">
    <property type="entry name" value="ETF"/>
    <property type="match status" value="1"/>
</dbReference>
<evidence type="ECO:0000256" key="5">
    <source>
        <dbReference type="ARBA" id="ARBA00022982"/>
    </source>
</evidence>
<evidence type="ECO:0000256" key="9">
    <source>
        <dbReference type="PIRSR" id="PIRSR000089-1"/>
    </source>
</evidence>
<dbReference type="SUPFAM" id="SSF52402">
    <property type="entry name" value="Adenine nucleotide alpha hydrolases-like"/>
    <property type="match status" value="1"/>
</dbReference>
<dbReference type="InterPro" id="IPR018206">
    <property type="entry name" value="ETF_asu_C_CS"/>
</dbReference>
<evidence type="ECO:0000256" key="4">
    <source>
        <dbReference type="ARBA" id="ARBA00022827"/>
    </source>
</evidence>
<comment type="cofactor">
    <cofactor evidence="9">
        <name>FAD</name>
        <dbReference type="ChEBI" id="CHEBI:57692"/>
    </cofactor>
    <text evidence="9">Binds 1 FAD per dimer.</text>
</comment>
<evidence type="ECO:0000256" key="6">
    <source>
        <dbReference type="ARBA" id="ARBA00025649"/>
    </source>
</evidence>
<dbReference type="GO" id="GO:0033539">
    <property type="term" value="P:fatty acid beta-oxidation using acyl-CoA dehydrogenase"/>
    <property type="evidence" value="ECO:0007669"/>
    <property type="project" value="TreeGrafter"/>
</dbReference>
<dbReference type="EMBL" id="PHFL01000010">
    <property type="protein sequence ID" value="RFM25067.1"/>
    <property type="molecule type" value="Genomic_DNA"/>
</dbReference>
<protein>
    <recommendedName>
        <fullName evidence="7">Electron transfer flavoprotein subunit alpha</fullName>
    </recommendedName>
    <alternativeName>
        <fullName evidence="8">Electron transfer flavoprotein large subunit</fullName>
    </alternativeName>
</protein>
<comment type="similarity">
    <text evidence="1">Belongs to the ETF alpha-subunit/FixB family.</text>
</comment>
<dbReference type="PANTHER" id="PTHR43153:SF1">
    <property type="entry name" value="ELECTRON TRANSFER FLAVOPROTEIN SUBUNIT ALPHA, MITOCHONDRIAL"/>
    <property type="match status" value="1"/>
</dbReference>
<comment type="function">
    <text evidence="6">The electron transfer flavoprotein serves as a specific electron acceptor for other dehydrogenases. It transfers the electrons to the main respiratory chain via ETF-ubiquinone oxidoreductase (ETF dehydrogenase).</text>
</comment>
<sequence length="327" mass="34691">MLKSVVFIEQRSNAIKRASLEALSKAAELSDEVYAVAIGSDLQSAVQDLGKYGATKVFLFEHPSLLKYSATAYAKLVARVVKEQSANVLFLAATAMGKDLGPRLAIRLGAGLASDVIAVQVEGEKILAKRYAYSGKAIATVQLETPVKILSVRPNVFALNSSYARTPEVIHSTYSPDEADLKTIVKEIVASTGKLDVAEADIVVSGGRGLRDPNGDGKENWKNLEELASVLGAAVGASRAVVDAGWRPHAEQVGQTGKVVSPKLYIACGISGAVQHLAGMSSSKVIVAINKDKDAPIFQVADYGIVGTVEDVLPKLTEEFKKILSQK</sequence>
<name>A0A395M2R4_9BACT</name>
<dbReference type="AlphaFoldDB" id="A0A395M2R4"/>
<proteinExistence type="inferred from homology"/>